<dbReference type="EMBL" id="FOLE01000010">
    <property type="protein sequence ID" value="SFC80851.1"/>
    <property type="molecule type" value="Genomic_DNA"/>
</dbReference>
<evidence type="ECO:0000313" key="2">
    <source>
        <dbReference type="Proteomes" id="UP000199514"/>
    </source>
</evidence>
<proteinExistence type="predicted"/>
<dbReference type="RefSeq" id="WP_091514986.1">
    <property type="nucleotide sequence ID" value="NZ_FOLE01000010.1"/>
</dbReference>
<gene>
    <name evidence="1" type="ORF">SAMN05421780_11046</name>
</gene>
<protein>
    <submittedName>
        <fullName evidence="1">Uncharacterized protein</fullName>
    </submittedName>
</protein>
<reference evidence="1 2" key="1">
    <citation type="submission" date="2016-10" db="EMBL/GenBank/DDBJ databases">
        <authorList>
            <person name="de Groot N.N."/>
        </authorList>
    </citation>
    <scope>NUCLEOTIDE SEQUENCE [LARGE SCALE GENOMIC DNA]</scope>
    <source>
        <strain evidence="1 2">DSM 6793</strain>
    </source>
</reference>
<sequence length="102" mass="11486">MIVGKLSVIEIGFGVVYQQDVRMTDLYPDAFAESKLNPNTNFSEHQLNGTPDDLMDEFVVALPESVFFPGKSYSIDYTDNGNFGACAYQLDIVLYHHLTEEQ</sequence>
<name>A0A1I1M621_9BACT</name>
<organism evidence="1 2">
    <name type="scientific">Flexibacter flexilis DSM 6793</name>
    <dbReference type="NCBI Taxonomy" id="927664"/>
    <lineage>
        <taxon>Bacteria</taxon>
        <taxon>Pseudomonadati</taxon>
        <taxon>Bacteroidota</taxon>
        <taxon>Cytophagia</taxon>
        <taxon>Cytophagales</taxon>
        <taxon>Flexibacteraceae</taxon>
        <taxon>Flexibacter</taxon>
    </lineage>
</organism>
<dbReference type="AlphaFoldDB" id="A0A1I1M621"/>
<accession>A0A1I1M621</accession>
<dbReference type="STRING" id="927664.SAMN05421780_11046"/>
<evidence type="ECO:0000313" key="1">
    <source>
        <dbReference type="EMBL" id="SFC80851.1"/>
    </source>
</evidence>
<dbReference type="Proteomes" id="UP000199514">
    <property type="component" value="Unassembled WGS sequence"/>
</dbReference>
<keyword evidence="2" id="KW-1185">Reference proteome</keyword>